<dbReference type="Proteomes" id="UP000277811">
    <property type="component" value="Unassembled WGS sequence"/>
</dbReference>
<gene>
    <name evidence="1" type="ORF">LUCI_1768</name>
</gene>
<reference evidence="1 2" key="1">
    <citation type="submission" date="2018-06" db="EMBL/GenBank/DDBJ databases">
        <authorList>
            <person name="Strepis N."/>
        </authorList>
    </citation>
    <scope>NUCLEOTIDE SEQUENCE [LARGE SCALE GENOMIC DNA]</scope>
    <source>
        <strain evidence="1">LUCI</strain>
    </source>
</reference>
<dbReference type="AlphaFoldDB" id="A0A498R8D2"/>
<dbReference type="EMBL" id="UPPP01000064">
    <property type="protein sequence ID" value="VBB06532.1"/>
    <property type="molecule type" value="Genomic_DNA"/>
</dbReference>
<dbReference type="OrthoDB" id="5298794at2"/>
<accession>A0A498R8D2</accession>
<evidence type="ECO:0000313" key="1">
    <source>
        <dbReference type="EMBL" id="VBB06532.1"/>
    </source>
</evidence>
<evidence type="ECO:0000313" key="2">
    <source>
        <dbReference type="Proteomes" id="UP000277811"/>
    </source>
</evidence>
<organism evidence="1 2">
    <name type="scientific">Lucifera butyrica</name>
    <dbReference type="NCBI Taxonomy" id="1351585"/>
    <lineage>
        <taxon>Bacteria</taxon>
        <taxon>Bacillati</taxon>
        <taxon>Bacillota</taxon>
        <taxon>Negativicutes</taxon>
        <taxon>Veillonellales</taxon>
        <taxon>Veillonellaceae</taxon>
        <taxon>Lucifera</taxon>
    </lineage>
</organism>
<dbReference type="GO" id="GO:0004190">
    <property type="term" value="F:aspartic-type endopeptidase activity"/>
    <property type="evidence" value="ECO:0007669"/>
    <property type="project" value="InterPro"/>
</dbReference>
<sequence>MTYQKNFWKISYDNTNGNTQYEYNGAVGGPPDKSTTNSNFSNFEVTYGIPISDDNKQFIYTGYGYHTWDRSLATDALYSGYLEKYSWSYIPVGYRIEYKINNQWDGALDIAAKFTFKGKLGTYYNGGSTDVGQNFNLGNKPGIRVEAPFTDKLDTQWSFVLTPWYEYSAINQSNILADGSYEPDSQTHQYGVNLGFSYIF</sequence>
<dbReference type="RefSeq" id="WP_126720585.1">
    <property type="nucleotide sequence ID" value="NZ_UPPP01000064.1"/>
</dbReference>
<name>A0A498R8D2_9FIRM</name>
<proteinExistence type="predicted"/>
<keyword evidence="2" id="KW-1185">Reference proteome</keyword>
<dbReference type="InterPro" id="IPR020080">
    <property type="entry name" value="OM_adhesin/peptidase_omptin"/>
</dbReference>
<protein>
    <submittedName>
        <fullName evidence="1">Outer membrane adhesin opca</fullName>
    </submittedName>
</protein>
<dbReference type="SUPFAM" id="SSF69917">
    <property type="entry name" value="OMPT-like"/>
    <property type="match status" value="1"/>
</dbReference>